<dbReference type="Gene3D" id="2.30.30.40">
    <property type="entry name" value="SH3 Domains"/>
    <property type="match status" value="1"/>
</dbReference>
<dbReference type="PROSITE" id="PS50002">
    <property type="entry name" value="SH3"/>
    <property type="match status" value="1"/>
</dbReference>
<dbReference type="SUPFAM" id="SSF50044">
    <property type="entry name" value="SH3-domain"/>
    <property type="match status" value="1"/>
</dbReference>
<dbReference type="Pfam" id="PF14604">
    <property type="entry name" value="SH3_9"/>
    <property type="match status" value="1"/>
</dbReference>
<reference evidence="6" key="2">
    <citation type="submission" date="2025-09" db="UniProtKB">
        <authorList>
            <consortium name="Ensembl"/>
        </authorList>
    </citation>
    <scope>IDENTIFICATION</scope>
</reference>
<reference evidence="6" key="1">
    <citation type="submission" date="2025-08" db="UniProtKB">
        <authorList>
            <consortium name="Ensembl"/>
        </authorList>
    </citation>
    <scope>IDENTIFICATION</scope>
</reference>
<feature type="region of interest" description="Disordered" evidence="3">
    <location>
        <begin position="81"/>
        <end position="119"/>
    </location>
</feature>
<keyword evidence="1 2" id="KW-0728">SH3 domain</keyword>
<sequence>MQARSSSSSGSDCGGPVGEDGEDAAENMHRYQGTLAAAAPPPGTVRPSPLGSYSPVRLQGAPNSSTCSTCTLSPRPAHSLSCPLSAGLSPTHSPPTGNQGQATAQLPSTPPPPSLGVKRGMVPPMLPAVDGHCFHPGALASLPPPHGDTLSPLCCLDSGSHVEGSIGPGARSHNKLQQSYNDFQPDYFSLTEKPPEEFCLSPDLVKAVNTAVDLIVAHFGTSRDPDAKLGNSWVSPNVGHLILKYLCPALHEVLQDGLKAYVLDLIIGQRRCQPWSLVEASTQLPSTRVLHSLFSKVSQYSELTNHSMRLNAFIFGLLLKSLEFWFNHLYTHEVLAAHYNPWGFLPLSQGACQPLFEELLLLLQPLSLLPFDLNVLFEPHLLQKGQEQLRRKEQLCSVGQSATQSTRSTFQLMRGWSASVGEMVSESSAEVKKERAALRREGTWPRMEGVGSRRAGAALNLRKELGRAENPTDGPVSRQTMMEVGFSNMWKERVMGGERVNGVGQDRQGEGEDGHEKDRMKEKENDEGRQRQDRQASWWYQLMQSSQVYIDRSTEGSKFVKAEKRKKSSERRHGQLPPAREGVLEGAESSQKEEGYRSRKSSSSSSGVCAGSRVRPSWMGSPPESILNQERESKALTSSGTEAQEEHPSQGLSLRWGRLFGPPSGWLSLDRSVLDLVAQTIGAGSGKKTEPPATPTHTQAMPPEVRALCHHIATEPGQLSFSKGDILRVLNKADQDWLLCSLGSTQGLVPIIYVTLKGMEE</sequence>
<evidence type="ECO:0000256" key="1">
    <source>
        <dbReference type="ARBA" id="ARBA00022443"/>
    </source>
</evidence>
<dbReference type="Ensembl" id="ENSMMOT00000019357.1">
    <property type="protein sequence ID" value="ENSMMOP00000019042.1"/>
    <property type="gene ID" value="ENSMMOG00000014417.1"/>
</dbReference>
<feature type="region of interest" description="Disordered" evidence="3">
    <location>
        <begin position="556"/>
        <end position="655"/>
    </location>
</feature>
<feature type="region of interest" description="Disordered" evidence="3">
    <location>
        <begin position="1"/>
        <end position="58"/>
    </location>
</feature>
<dbReference type="Proteomes" id="UP000261620">
    <property type="component" value="Unplaced"/>
</dbReference>
<dbReference type="InterPro" id="IPR047343">
    <property type="entry name" value="RUSC1_2"/>
</dbReference>
<dbReference type="InterPro" id="IPR001452">
    <property type="entry name" value="SH3_domain"/>
</dbReference>
<evidence type="ECO:0000259" key="4">
    <source>
        <dbReference type="PROSITE" id="PS50002"/>
    </source>
</evidence>
<evidence type="ECO:0000313" key="7">
    <source>
        <dbReference type="Proteomes" id="UP000261620"/>
    </source>
</evidence>
<dbReference type="SMART" id="SM00593">
    <property type="entry name" value="RUN"/>
    <property type="match status" value="1"/>
</dbReference>
<feature type="region of interest" description="Disordered" evidence="3">
    <location>
        <begin position="498"/>
        <end position="534"/>
    </location>
</feature>
<accession>A0A3Q3X1S9</accession>
<feature type="compositionally biased region" description="Low complexity" evidence="3">
    <location>
        <begin position="601"/>
        <end position="615"/>
    </location>
</feature>
<feature type="compositionally biased region" description="Low complexity" evidence="3">
    <location>
        <begin position="1"/>
        <end position="11"/>
    </location>
</feature>
<dbReference type="Pfam" id="PF02759">
    <property type="entry name" value="RUN"/>
    <property type="match status" value="1"/>
</dbReference>
<dbReference type="Gene3D" id="1.20.58.900">
    <property type="match status" value="1"/>
</dbReference>
<proteinExistence type="predicted"/>
<feature type="domain" description="SH3" evidence="4">
    <location>
        <begin position="700"/>
        <end position="759"/>
    </location>
</feature>
<feature type="domain" description="RUN" evidence="5">
    <location>
        <begin position="237"/>
        <end position="378"/>
    </location>
</feature>
<evidence type="ECO:0000256" key="2">
    <source>
        <dbReference type="PROSITE-ProRule" id="PRU00192"/>
    </source>
</evidence>
<name>A0A3Q3X1S9_MOLML</name>
<dbReference type="PROSITE" id="PS50826">
    <property type="entry name" value="RUN"/>
    <property type="match status" value="1"/>
</dbReference>
<dbReference type="GO" id="GO:0031410">
    <property type="term" value="C:cytoplasmic vesicle"/>
    <property type="evidence" value="ECO:0007669"/>
    <property type="project" value="TreeGrafter"/>
</dbReference>
<evidence type="ECO:0000259" key="5">
    <source>
        <dbReference type="PROSITE" id="PS50826"/>
    </source>
</evidence>
<protein>
    <submittedName>
        <fullName evidence="6">Uncharacterized protein</fullName>
    </submittedName>
</protein>
<keyword evidence="7" id="KW-1185">Reference proteome</keyword>
<dbReference type="AlphaFoldDB" id="A0A3Q3X1S9"/>
<feature type="compositionally biased region" description="Basic and acidic residues" evidence="3">
    <location>
        <begin position="507"/>
        <end position="534"/>
    </location>
</feature>
<dbReference type="PANTHER" id="PTHR15591:SF14">
    <property type="entry name" value="AP-4 COMPLEX ACCESSORY SUBUNIT RUSC2"/>
    <property type="match status" value="1"/>
</dbReference>
<dbReference type="SMART" id="SM00326">
    <property type="entry name" value="SH3"/>
    <property type="match status" value="1"/>
</dbReference>
<dbReference type="InterPro" id="IPR036028">
    <property type="entry name" value="SH3-like_dom_sf"/>
</dbReference>
<dbReference type="InterPro" id="IPR037213">
    <property type="entry name" value="Run_dom_sf"/>
</dbReference>
<evidence type="ECO:0000256" key="3">
    <source>
        <dbReference type="SAM" id="MobiDB-lite"/>
    </source>
</evidence>
<feature type="compositionally biased region" description="Polar residues" evidence="3">
    <location>
        <begin position="88"/>
        <end position="107"/>
    </location>
</feature>
<dbReference type="PANTHER" id="PTHR15591">
    <property type="entry name" value="RUN AND SH3 DOMAIN CONTAINING"/>
    <property type="match status" value="1"/>
</dbReference>
<dbReference type="InterPro" id="IPR004012">
    <property type="entry name" value="Run_dom"/>
</dbReference>
<organism evidence="6 7">
    <name type="scientific">Mola mola</name>
    <name type="common">Ocean sunfish</name>
    <name type="synonym">Tetraodon mola</name>
    <dbReference type="NCBI Taxonomy" id="94237"/>
    <lineage>
        <taxon>Eukaryota</taxon>
        <taxon>Metazoa</taxon>
        <taxon>Chordata</taxon>
        <taxon>Craniata</taxon>
        <taxon>Vertebrata</taxon>
        <taxon>Euteleostomi</taxon>
        <taxon>Actinopterygii</taxon>
        <taxon>Neopterygii</taxon>
        <taxon>Teleostei</taxon>
        <taxon>Neoteleostei</taxon>
        <taxon>Acanthomorphata</taxon>
        <taxon>Eupercaria</taxon>
        <taxon>Tetraodontiformes</taxon>
        <taxon>Molidae</taxon>
        <taxon>Mola</taxon>
    </lineage>
</organism>
<evidence type="ECO:0000313" key="6">
    <source>
        <dbReference type="Ensembl" id="ENSMMOP00000019042.1"/>
    </source>
</evidence>